<dbReference type="Proteomes" id="UP000309872">
    <property type="component" value="Unassembled WGS sequence"/>
</dbReference>
<organism evidence="8 9">
    <name type="scientific">Sphingobacterium alkalisoli</name>
    <dbReference type="NCBI Taxonomy" id="1874115"/>
    <lineage>
        <taxon>Bacteria</taxon>
        <taxon>Pseudomonadati</taxon>
        <taxon>Bacteroidota</taxon>
        <taxon>Sphingobacteriia</taxon>
        <taxon>Sphingobacteriales</taxon>
        <taxon>Sphingobacteriaceae</taxon>
        <taxon>Sphingobacterium</taxon>
    </lineage>
</organism>
<dbReference type="SUPFAM" id="SSF48452">
    <property type="entry name" value="TPR-like"/>
    <property type="match status" value="1"/>
</dbReference>
<keyword evidence="9" id="KW-1185">Reference proteome</keyword>
<sequence length="517" mass="59738">MYTNSNTGMKNNIFLAALAVLILTLSSCKDWLDELPINTVTEDQAWQNASDAEGAVAAAFSIFRRGLSGLTKDDTPSTTRNGSWGDYYFWGDARSGDWITPNNDGDWQAGFENRLIARTQLEPMTNWRLFYRAIEQCNLVLERVPEINDGFTENRKAELLAETRFLRAMSHFYAARIWGDVPVNLQARNVEPLGREPLKEVMKMVVDEVEIALPDLPWEYEDMTRKLSMSRGTKGAALALQAHAYMWLNEYELASDKLQLIIGSEKFDLAPISEFRNLFDKGESNEVVFQLYYDNQFGEFSDYYGHILTYYLTNPYTDRSNLSLAVPKSKILEIFPDYARDGSDKRVAEFFQSIDFSGSASELRPIFDDPLQNGERQIMFAKFRKVKDRSYNRMDSPVPIFRYADLLLLKAEADARLNRLGDAITYLNLVRERADIPRFTREDQPLLIEEILAERRRELIGEYHRVYDLVRLGRLHEFNPFVSEQAEKDGAGFFPVSDEAFANNPNMEQTYYWQFNQ</sequence>
<comment type="subcellular location">
    <subcellularLocation>
        <location evidence="1">Cell outer membrane</location>
    </subcellularLocation>
</comment>
<evidence type="ECO:0000256" key="2">
    <source>
        <dbReference type="ARBA" id="ARBA00006275"/>
    </source>
</evidence>
<dbReference type="InterPro" id="IPR011990">
    <property type="entry name" value="TPR-like_helical_dom_sf"/>
</dbReference>
<evidence type="ECO:0000313" key="9">
    <source>
        <dbReference type="Proteomes" id="UP000309872"/>
    </source>
</evidence>
<feature type="domain" description="RagB/SusD" evidence="6">
    <location>
        <begin position="378"/>
        <end position="513"/>
    </location>
</feature>
<evidence type="ECO:0000259" key="6">
    <source>
        <dbReference type="Pfam" id="PF07980"/>
    </source>
</evidence>
<dbReference type="EMBL" id="SUKA01000002">
    <property type="protein sequence ID" value="TJY66770.1"/>
    <property type="molecule type" value="Genomic_DNA"/>
</dbReference>
<keyword evidence="5" id="KW-0998">Cell outer membrane</keyword>
<dbReference type="AlphaFoldDB" id="A0A4U0H506"/>
<feature type="domain" description="SusD-like N-terminal" evidence="7">
    <location>
        <begin position="116"/>
        <end position="245"/>
    </location>
</feature>
<evidence type="ECO:0000256" key="3">
    <source>
        <dbReference type="ARBA" id="ARBA00022729"/>
    </source>
</evidence>
<reference evidence="8 9" key="1">
    <citation type="submission" date="2019-04" db="EMBL/GenBank/DDBJ databases">
        <title>Sphingobacterium olei sp. nov., isolated from oil-contaminated soil.</title>
        <authorList>
            <person name="Liu B."/>
        </authorList>
    </citation>
    <scope>NUCLEOTIDE SEQUENCE [LARGE SCALE GENOMIC DNA]</scope>
    <source>
        <strain evidence="8 9">Y3L14</strain>
    </source>
</reference>
<protein>
    <submittedName>
        <fullName evidence="8">RagB/SusD family nutrient uptake outer membrane protein</fullName>
    </submittedName>
</protein>
<keyword evidence="3" id="KW-0732">Signal</keyword>
<dbReference type="Gene3D" id="1.25.40.390">
    <property type="match status" value="1"/>
</dbReference>
<name>A0A4U0H506_9SPHI</name>
<evidence type="ECO:0000256" key="4">
    <source>
        <dbReference type="ARBA" id="ARBA00023136"/>
    </source>
</evidence>
<evidence type="ECO:0000313" key="8">
    <source>
        <dbReference type="EMBL" id="TJY66770.1"/>
    </source>
</evidence>
<keyword evidence="4" id="KW-0472">Membrane</keyword>
<comment type="caution">
    <text evidence="8">The sequence shown here is derived from an EMBL/GenBank/DDBJ whole genome shotgun (WGS) entry which is preliminary data.</text>
</comment>
<dbReference type="GO" id="GO:0009279">
    <property type="term" value="C:cell outer membrane"/>
    <property type="evidence" value="ECO:0007669"/>
    <property type="project" value="UniProtKB-SubCell"/>
</dbReference>
<dbReference type="Pfam" id="PF07980">
    <property type="entry name" value="SusD_RagB"/>
    <property type="match status" value="1"/>
</dbReference>
<dbReference type="InterPro" id="IPR012944">
    <property type="entry name" value="SusD_RagB_dom"/>
</dbReference>
<dbReference type="InterPro" id="IPR033985">
    <property type="entry name" value="SusD-like_N"/>
</dbReference>
<dbReference type="CDD" id="cd08977">
    <property type="entry name" value="SusD"/>
    <property type="match status" value="1"/>
</dbReference>
<dbReference type="OrthoDB" id="9773740at2"/>
<comment type="similarity">
    <text evidence="2">Belongs to the SusD family.</text>
</comment>
<proteinExistence type="inferred from homology"/>
<gene>
    <name evidence="8" type="ORF">FAZ19_07580</name>
</gene>
<accession>A0A4U0H506</accession>
<evidence type="ECO:0000256" key="5">
    <source>
        <dbReference type="ARBA" id="ARBA00023237"/>
    </source>
</evidence>
<dbReference type="Pfam" id="PF14322">
    <property type="entry name" value="SusD-like_3"/>
    <property type="match status" value="1"/>
</dbReference>
<evidence type="ECO:0000259" key="7">
    <source>
        <dbReference type="Pfam" id="PF14322"/>
    </source>
</evidence>
<evidence type="ECO:0000256" key="1">
    <source>
        <dbReference type="ARBA" id="ARBA00004442"/>
    </source>
</evidence>